<evidence type="ECO:0000259" key="2">
    <source>
        <dbReference type="Pfam" id="PF01957"/>
    </source>
</evidence>
<dbReference type="InterPro" id="IPR002810">
    <property type="entry name" value="NfeD-like_C"/>
</dbReference>
<dbReference type="GO" id="GO:0006508">
    <property type="term" value="P:proteolysis"/>
    <property type="evidence" value="ECO:0007669"/>
    <property type="project" value="UniProtKB-KW"/>
</dbReference>
<dbReference type="RefSeq" id="WP_121922508.1">
    <property type="nucleotide sequence ID" value="NZ_REFO01000010.1"/>
</dbReference>
<feature type="transmembrane region" description="Helical" evidence="1">
    <location>
        <begin position="7"/>
        <end position="40"/>
    </location>
</feature>
<reference evidence="3 4" key="1">
    <citation type="submission" date="2018-10" db="EMBL/GenBank/DDBJ databases">
        <title>Genomic Encyclopedia of Archaeal and Bacterial Type Strains, Phase II (KMG-II): from individual species to whole genera.</title>
        <authorList>
            <person name="Goeker M."/>
        </authorList>
    </citation>
    <scope>NUCLEOTIDE SEQUENCE [LARGE SCALE GENOMIC DNA]</scope>
    <source>
        <strain evidence="3 4">VM1</strain>
    </source>
</reference>
<dbReference type="Proteomes" id="UP000280842">
    <property type="component" value="Unassembled WGS sequence"/>
</dbReference>
<organism evidence="3 4">
    <name type="scientific">Hydrogenothermus marinus</name>
    <dbReference type="NCBI Taxonomy" id="133270"/>
    <lineage>
        <taxon>Bacteria</taxon>
        <taxon>Pseudomonadati</taxon>
        <taxon>Aquificota</taxon>
        <taxon>Aquificia</taxon>
        <taxon>Aquificales</taxon>
        <taxon>Hydrogenothermaceae</taxon>
        <taxon>Hydrogenothermus</taxon>
    </lineage>
</organism>
<keyword evidence="1" id="KW-0472">Membrane</keyword>
<name>A0A3M0BN80_9AQUI</name>
<dbReference type="EMBL" id="REFO01000010">
    <property type="protein sequence ID" value="RMA97739.1"/>
    <property type="molecule type" value="Genomic_DNA"/>
</dbReference>
<proteinExistence type="predicted"/>
<accession>A0A3M0BN80</accession>
<keyword evidence="1" id="KW-0812">Transmembrane</keyword>
<dbReference type="Gene3D" id="2.40.50.140">
    <property type="entry name" value="Nucleic acid-binding proteins"/>
    <property type="match status" value="1"/>
</dbReference>
<protein>
    <submittedName>
        <fullName evidence="3">Membrane protein implicated in regulation of membrane protease activity</fullName>
    </submittedName>
</protein>
<feature type="domain" description="NfeD-like C-terminal" evidence="2">
    <location>
        <begin position="105"/>
        <end position="135"/>
    </location>
</feature>
<dbReference type="SUPFAM" id="SSF141322">
    <property type="entry name" value="NfeD domain-like"/>
    <property type="match status" value="1"/>
</dbReference>
<gene>
    <name evidence="3" type="ORF">CLV39_0363</name>
</gene>
<evidence type="ECO:0000313" key="4">
    <source>
        <dbReference type="Proteomes" id="UP000280842"/>
    </source>
</evidence>
<keyword evidence="3" id="KW-0378">Hydrolase</keyword>
<feature type="transmembrane region" description="Helical" evidence="1">
    <location>
        <begin position="46"/>
        <end position="67"/>
    </location>
</feature>
<dbReference type="AlphaFoldDB" id="A0A3M0BN80"/>
<dbReference type="Pfam" id="PF01957">
    <property type="entry name" value="NfeD"/>
    <property type="match status" value="1"/>
</dbReference>
<sequence>MRFIILLVVIGFIVIISDIFITGGILFPIGVAIILTGFTAYFIKNLILLSLFFSFYVILGYLILFIYNKKLKNAKLFEYKEGIVQVKLENNKYLVMFPTGFRGETIWEAYSDEDLKVGDKVKIKKIDGNVLIVKKKS</sequence>
<keyword evidence="1" id="KW-1133">Transmembrane helix</keyword>
<evidence type="ECO:0000313" key="3">
    <source>
        <dbReference type="EMBL" id="RMA97739.1"/>
    </source>
</evidence>
<dbReference type="GO" id="GO:0008233">
    <property type="term" value="F:peptidase activity"/>
    <property type="evidence" value="ECO:0007669"/>
    <property type="project" value="UniProtKB-KW"/>
</dbReference>
<comment type="caution">
    <text evidence="3">The sequence shown here is derived from an EMBL/GenBank/DDBJ whole genome shotgun (WGS) entry which is preliminary data.</text>
</comment>
<dbReference type="InterPro" id="IPR012340">
    <property type="entry name" value="NA-bd_OB-fold"/>
</dbReference>
<evidence type="ECO:0000256" key="1">
    <source>
        <dbReference type="SAM" id="Phobius"/>
    </source>
</evidence>
<keyword evidence="4" id="KW-1185">Reference proteome</keyword>
<keyword evidence="3" id="KW-0645">Protease</keyword>